<protein>
    <submittedName>
        <fullName evidence="9">Membrane protein DedA with SNARE-associated domain</fullName>
    </submittedName>
</protein>
<evidence type="ECO:0000313" key="10">
    <source>
        <dbReference type="Proteomes" id="UP000293519"/>
    </source>
</evidence>
<dbReference type="Pfam" id="PF09335">
    <property type="entry name" value="VTT_dom"/>
    <property type="match status" value="1"/>
</dbReference>
<evidence type="ECO:0000256" key="3">
    <source>
        <dbReference type="ARBA" id="ARBA00022475"/>
    </source>
</evidence>
<name>A0A4Q7LUG8_9MICO</name>
<sequence>MNELLDGFLEWIAAVDPVLKTTLAGVLVMLETTVLLGLVVPGDTVVLVASTGVENPVEYFALVTVIIAGSLAGGSLGFLIGRHFGPWLRRSRLGARIGEKNWERSQDFLDHRGGIAVFISRFLPVLHSLTPLVVGMSHLRYRTFILWLAPASIIWAFAYVSVGSAAAEGYRAAAGTLDGAAFYFVGAIVGFWLLIYAVKRLLDRYVSRVTAARAELRAAASEDGAAETDGEK</sequence>
<feature type="domain" description="VTT" evidence="8">
    <location>
        <begin position="46"/>
        <end position="164"/>
    </location>
</feature>
<dbReference type="EMBL" id="SGWW01000002">
    <property type="protein sequence ID" value="RZS57608.1"/>
    <property type="molecule type" value="Genomic_DNA"/>
</dbReference>
<comment type="subcellular location">
    <subcellularLocation>
        <location evidence="1 7">Cell membrane</location>
        <topology evidence="1 7">Multi-pass membrane protein</topology>
    </subcellularLocation>
</comment>
<feature type="transmembrane region" description="Helical" evidence="7">
    <location>
        <begin position="144"/>
        <end position="167"/>
    </location>
</feature>
<dbReference type="PANTHER" id="PTHR30353">
    <property type="entry name" value="INNER MEMBRANE PROTEIN DEDA-RELATED"/>
    <property type="match status" value="1"/>
</dbReference>
<reference evidence="9 10" key="1">
    <citation type="journal article" date="2015" name="Stand. Genomic Sci.">
        <title>Genomic Encyclopedia of Bacterial and Archaeal Type Strains, Phase III: the genomes of soil and plant-associated and newly described type strains.</title>
        <authorList>
            <person name="Whitman W.B."/>
            <person name="Woyke T."/>
            <person name="Klenk H.P."/>
            <person name="Zhou Y."/>
            <person name="Lilburn T.G."/>
            <person name="Beck B.J."/>
            <person name="De Vos P."/>
            <person name="Vandamme P."/>
            <person name="Eisen J.A."/>
            <person name="Garrity G."/>
            <person name="Hugenholtz P."/>
            <person name="Kyrpides N.C."/>
        </authorList>
    </citation>
    <scope>NUCLEOTIDE SEQUENCE [LARGE SCALE GENOMIC DNA]</scope>
    <source>
        <strain evidence="9 10">CV2</strain>
    </source>
</reference>
<evidence type="ECO:0000256" key="7">
    <source>
        <dbReference type="RuleBase" id="RU367016"/>
    </source>
</evidence>
<feature type="transmembrane region" description="Helical" evidence="7">
    <location>
        <begin position="59"/>
        <end position="80"/>
    </location>
</feature>
<keyword evidence="6 7" id="KW-0472">Membrane</keyword>
<comment type="similarity">
    <text evidence="2 7">Belongs to the DedA family.</text>
</comment>
<evidence type="ECO:0000256" key="2">
    <source>
        <dbReference type="ARBA" id="ARBA00010792"/>
    </source>
</evidence>
<comment type="caution">
    <text evidence="9">The sequence shown here is derived from an EMBL/GenBank/DDBJ whole genome shotgun (WGS) entry which is preliminary data.</text>
</comment>
<dbReference type="InterPro" id="IPR032818">
    <property type="entry name" value="DedA-like"/>
</dbReference>
<keyword evidence="10" id="KW-1185">Reference proteome</keyword>
<keyword evidence="5 7" id="KW-1133">Transmembrane helix</keyword>
<keyword evidence="4 7" id="KW-0812">Transmembrane</keyword>
<evidence type="ECO:0000256" key="1">
    <source>
        <dbReference type="ARBA" id="ARBA00004651"/>
    </source>
</evidence>
<evidence type="ECO:0000256" key="4">
    <source>
        <dbReference type="ARBA" id="ARBA00022692"/>
    </source>
</evidence>
<gene>
    <name evidence="9" type="ORF">EV141_1322</name>
</gene>
<dbReference type="AlphaFoldDB" id="A0A4Q7LUG8"/>
<evidence type="ECO:0000313" key="9">
    <source>
        <dbReference type="EMBL" id="RZS57608.1"/>
    </source>
</evidence>
<evidence type="ECO:0000256" key="5">
    <source>
        <dbReference type="ARBA" id="ARBA00022989"/>
    </source>
</evidence>
<proteinExistence type="inferred from homology"/>
<accession>A0A4Q7LUG8</accession>
<feature type="transmembrane region" description="Helical" evidence="7">
    <location>
        <begin position="21"/>
        <end position="39"/>
    </location>
</feature>
<dbReference type="InterPro" id="IPR032816">
    <property type="entry name" value="VTT_dom"/>
</dbReference>
<dbReference type="OrthoDB" id="9813426at2"/>
<evidence type="ECO:0000259" key="8">
    <source>
        <dbReference type="Pfam" id="PF09335"/>
    </source>
</evidence>
<evidence type="ECO:0000256" key="6">
    <source>
        <dbReference type="ARBA" id="ARBA00023136"/>
    </source>
</evidence>
<dbReference type="Proteomes" id="UP000293519">
    <property type="component" value="Unassembled WGS sequence"/>
</dbReference>
<dbReference type="GO" id="GO:0005886">
    <property type="term" value="C:plasma membrane"/>
    <property type="evidence" value="ECO:0007669"/>
    <property type="project" value="UniProtKB-SubCell"/>
</dbReference>
<keyword evidence="3 7" id="KW-1003">Cell membrane</keyword>
<feature type="transmembrane region" description="Helical" evidence="7">
    <location>
        <begin position="179"/>
        <end position="198"/>
    </location>
</feature>
<dbReference type="PANTHER" id="PTHR30353:SF0">
    <property type="entry name" value="TRANSMEMBRANE PROTEIN"/>
    <property type="match status" value="1"/>
</dbReference>
<dbReference type="RefSeq" id="WP_130485157.1">
    <property type="nucleotide sequence ID" value="NZ_SGWW01000002.1"/>
</dbReference>
<organism evidence="9 10">
    <name type="scientific">Microcella putealis</name>
    <dbReference type="NCBI Taxonomy" id="337005"/>
    <lineage>
        <taxon>Bacteria</taxon>
        <taxon>Bacillati</taxon>
        <taxon>Actinomycetota</taxon>
        <taxon>Actinomycetes</taxon>
        <taxon>Micrococcales</taxon>
        <taxon>Microbacteriaceae</taxon>
        <taxon>Microcella</taxon>
    </lineage>
</organism>